<feature type="domain" description="LTD" evidence="3">
    <location>
        <begin position="10"/>
        <end position="144"/>
    </location>
</feature>
<proteinExistence type="predicted"/>
<dbReference type="SUPFAM" id="SSF74853">
    <property type="entry name" value="Lamin A/C globular tail domain"/>
    <property type="match status" value="3"/>
</dbReference>
<dbReference type="RefSeq" id="WP_341405111.1">
    <property type="nucleotide sequence ID" value="NZ_JBBUKT010000004.1"/>
</dbReference>
<evidence type="ECO:0000313" key="4">
    <source>
        <dbReference type="EMBL" id="MEK7951508.1"/>
    </source>
</evidence>
<keyword evidence="2" id="KW-0732">Signal</keyword>
<keyword evidence="5" id="KW-1185">Reference proteome</keyword>
<feature type="domain" description="LTD" evidence="3">
    <location>
        <begin position="1796"/>
        <end position="1950"/>
    </location>
</feature>
<dbReference type="PROSITE" id="PS51841">
    <property type="entry name" value="LTD"/>
    <property type="match status" value="3"/>
</dbReference>
<accession>A0ABU9AUT8</accession>
<feature type="domain" description="LTD" evidence="3">
    <location>
        <begin position="1319"/>
        <end position="1441"/>
    </location>
</feature>
<sequence>MKFQALCLASALTTSLPANVVISEVMYHPASHRADEEFIELFNDGAAPVSLAGWSFTSGVDFTFPAGTTIPSGGRLVVAADLSAFSAKYPTVTGVQGGWTGRLSNSANHLVLADAAGVMVDEIEYADDGDWGTRVKDTTSDFGHFGWHWDSAADGGGSSLELIQTQADNSSGQNWAPSTIAGGTPGAANSVATADIAPFIREVAHFPVVPSSSDPVHVTARITDDHAALAQATVQWRVDGAPAFQAITMVDDGLHGDSLASDGIFGATLPVQPQGTIIEFYVTAADGASHVRTWPAPALGQGGVPEQTMNCLYQVDDAPYAGAMPIYRMILRAVDRQELTRINTNSPSIPGIDQTQSEVQMNATFISADGTGSELRYRCGLRNRGNSSRSAQPQSFRINFLNAEPWDDVTALNLNTQNTPYQLLGSSVFRKAGATMAASRAVQVRVNAVNPTSPGAPSHGFYAANEVINSEFADTHFPLDSSGNAYRVVDPVHSSTDPGGDLGDRSNHADPALADPTPYRTNYSKLTNTAEDKWADLIGLTQTLAKGHGPLDTPAYDTGYASLVRDRVDVRQWMSYFAMNTIADNTETNLSNGYGDDFSIYFGVTDPRAKLIPYDLDSIFGRSASSSVSHGLFLMCQAPALTGSPPTPLNPFMKQAEFAPVYYAELKRMLDGVFAPANFDAAASEVLGGLVDPAVISSIKSFNTQRTAWIATQIPLALSVTTAPPDQSGYPHSTLATTALGGRANAITTRSVKVNGAPVAWTAWTASWSAPAVTLRPGINRVLIQAFDSDGVETERLTKEVWFDDGSLASASGTISTDTTWSAAGGPWQITASLSVASGATLTIDPGASVYVASGASITVASGGRILAHGTEALPIRIGPAPGSGATWPGIVINGAAGSPRTIISHVKIDGNTSTAIDVNAGDVAFDHLQFGNSAAQYLSFDGASFAVSDCVFPAATAPFELVHGTLGVKAGGRAIIRHCYFGSPIGYNDTVDFTGGQRPAPIIQLINNVFAGSGDDMLDLDGTDAWVEGNIFLHCHKNGAPDSSAAISGGSDGSATSEVTIVGNIFYDVDHAVTAKQGNYYTFINNTVVHQTITGGTDIEGAVLNLQDAIPSPPTTYAAGLYAEANVLADCEQLLRNYNSASTAVTIRDNLMNFPWTGSGTGNADLEPLFVHLPEMGETNFTSWEEAQAMKEWLSLKPGSPARHSGPNGRDKGGVIPVGVCLSANVPSITPLASIQATVGAQPSATPSWASGYTHYRWRLDGGAWSAVTPIATPISLSGLAAGDHTLQVAGRNDALFFQDDPEFGEDGVIASFIWTINPAYVPPAGGSPVKIHEVLAKNLETRGFGGTFPDIIELHNDSASTVNISNWGLSDDPLDPYRYSIPAGTTIAAGAYKVIYASSAATVPNPKTDFGLSDGGEILTLTRSPSAGGTVADSVTFGLQLADYSIGRRESDGEWDLCRPTFGDPNVVATQGDLADLCLNEWLASAGALATNDFIEIRNRGSLPVHLGGCHLTDNPVEWPGRSTIQPLTYIAGNGYAVFKADGDPQDGADHVSFKLSASQGEIGLFDPDLGLIDQVIYGPQTTDISQGRTPDGATQIAFFTQPTPGGPNPGSTAVNEVQTMNLIPVNAAWKFRSTATSFAGTFEAPAFNDSAWVSGGQTLYIENATLTSPTGFVKTTALPANAGKPFASTYFRTHFNWSGSTDGVVLEAKVMMDDGVVIYLNGQEAKRVRMNAGTVSYSTTANATVDDATEETISLPASMLVQGDNVIAVEVHQVNTGSTDVVWAMKLDALVPVPSTVPPVRINEVLVRNQSLPNPDSSLASWIELFNPADQALSIADMSLSTQVTSPRAWVVPAGTTIPAGGHWIVQCDPTLPASATNTGFALNRDGGGIFLFHAPVIGGGLRDSISFGHQLSDLAIGRMPDGSGPFVLTVPTRGAMNATAATGPVSAVSINEWLAVPASGPDRFELFNSSSSPVPIGGSYLTDLLTDKRKQLVPPLSYIGTGDESWLDYIADDNGALPGHVNFSLANNGESLGLFTSAGAQVAAVAFGKQDPGISQGHYPDGSVTTIVMPPTPGAANQQMEPDSDSDGMPDAWEISHGFNRLSAADAILDADRDGMTNLDEYLADTDPRNGASRFTGTLGMDAGVSTIRFMASAGRTYTIQFSDSLSPTVWQTLVDLEARPTSGEISVADPAASGQPRRFYRIITPALAP</sequence>
<dbReference type="Gene3D" id="2.60.120.260">
    <property type="entry name" value="Galactose-binding domain-like"/>
    <property type="match status" value="1"/>
</dbReference>
<name>A0ABU9AUT8_9BACT</name>
<dbReference type="Gene3D" id="2.160.20.10">
    <property type="entry name" value="Single-stranded right-handed beta-helix, Pectin lyase-like"/>
    <property type="match status" value="1"/>
</dbReference>
<dbReference type="EMBL" id="JBBUKT010000004">
    <property type="protein sequence ID" value="MEK7951508.1"/>
    <property type="molecule type" value="Genomic_DNA"/>
</dbReference>
<gene>
    <name evidence="4" type="ORF">WKV53_13410</name>
</gene>
<dbReference type="InterPro" id="IPR036415">
    <property type="entry name" value="Lamin_tail_dom_sf"/>
</dbReference>
<dbReference type="Pfam" id="PF00932">
    <property type="entry name" value="LTD"/>
    <property type="match status" value="2"/>
</dbReference>
<feature type="region of interest" description="Disordered" evidence="1">
    <location>
        <begin position="490"/>
        <end position="519"/>
    </location>
</feature>
<dbReference type="InterPro" id="IPR014867">
    <property type="entry name" value="Spore_coat_CotH_CotH2/3/7"/>
</dbReference>
<feature type="signal peptide" evidence="2">
    <location>
        <begin position="1"/>
        <end position="20"/>
    </location>
</feature>
<protein>
    <submittedName>
        <fullName evidence="4">Lamin tail domain-containing protein</fullName>
    </submittedName>
</protein>
<dbReference type="InterPro" id="IPR001322">
    <property type="entry name" value="Lamin_tail_dom"/>
</dbReference>
<evidence type="ECO:0000313" key="5">
    <source>
        <dbReference type="Proteomes" id="UP001371305"/>
    </source>
</evidence>
<dbReference type="Proteomes" id="UP001371305">
    <property type="component" value="Unassembled WGS sequence"/>
</dbReference>
<evidence type="ECO:0000256" key="2">
    <source>
        <dbReference type="SAM" id="SignalP"/>
    </source>
</evidence>
<evidence type="ECO:0000259" key="3">
    <source>
        <dbReference type="PROSITE" id="PS51841"/>
    </source>
</evidence>
<evidence type="ECO:0000256" key="1">
    <source>
        <dbReference type="SAM" id="MobiDB-lite"/>
    </source>
</evidence>
<dbReference type="SUPFAM" id="SSF51126">
    <property type="entry name" value="Pectin lyase-like"/>
    <property type="match status" value="1"/>
</dbReference>
<dbReference type="Gene3D" id="2.60.40.10">
    <property type="entry name" value="Immunoglobulins"/>
    <property type="match status" value="1"/>
</dbReference>
<dbReference type="InterPro" id="IPR011050">
    <property type="entry name" value="Pectin_lyase_fold/virulence"/>
</dbReference>
<dbReference type="InterPro" id="IPR012334">
    <property type="entry name" value="Pectin_lyas_fold"/>
</dbReference>
<comment type="caution">
    <text evidence="4">The sequence shown here is derived from an EMBL/GenBank/DDBJ whole genome shotgun (WGS) entry which is preliminary data.</text>
</comment>
<dbReference type="Pfam" id="PF08757">
    <property type="entry name" value="CotH"/>
    <property type="match status" value="1"/>
</dbReference>
<dbReference type="NCBIfam" id="NF041940">
    <property type="entry name" value="choice_anch_X"/>
    <property type="match status" value="1"/>
</dbReference>
<reference evidence="4 5" key="1">
    <citation type="submission" date="2024-04" db="EMBL/GenBank/DDBJ databases">
        <title>Luteolibacter sp. isolated from soil.</title>
        <authorList>
            <person name="An J."/>
        </authorList>
    </citation>
    <scope>NUCLEOTIDE SEQUENCE [LARGE SCALE GENOMIC DNA]</scope>
    <source>
        <strain evidence="4 5">Y139</strain>
    </source>
</reference>
<organism evidence="4 5">
    <name type="scientific">Luteolibacter soli</name>
    <dbReference type="NCBI Taxonomy" id="3135280"/>
    <lineage>
        <taxon>Bacteria</taxon>
        <taxon>Pseudomonadati</taxon>
        <taxon>Verrucomicrobiota</taxon>
        <taxon>Verrucomicrobiia</taxon>
        <taxon>Verrucomicrobiales</taxon>
        <taxon>Verrucomicrobiaceae</taxon>
        <taxon>Luteolibacter</taxon>
    </lineage>
</organism>
<dbReference type="InterPro" id="IPR013783">
    <property type="entry name" value="Ig-like_fold"/>
</dbReference>
<feature type="chain" id="PRO_5045610828" evidence="2">
    <location>
        <begin position="21"/>
        <end position="2214"/>
    </location>
</feature>
<dbReference type="Gene3D" id="2.60.40.1260">
    <property type="entry name" value="Lamin Tail domain"/>
    <property type="match status" value="2"/>
</dbReference>